<dbReference type="GO" id="GO:0000981">
    <property type="term" value="F:DNA-binding transcription factor activity, RNA polymerase II-specific"/>
    <property type="evidence" value="ECO:0007669"/>
    <property type="project" value="TreeGrafter"/>
</dbReference>
<evidence type="ECO:0000256" key="4">
    <source>
        <dbReference type="ARBA" id="ARBA00023242"/>
    </source>
</evidence>
<protein>
    <recommendedName>
        <fullName evidence="6">BHLH domain-containing protein</fullName>
    </recommendedName>
</protein>
<evidence type="ECO:0000256" key="1">
    <source>
        <dbReference type="ARBA" id="ARBA00004123"/>
    </source>
</evidence>
<dbReference type="GO" id="GO:0046983">
    <property type="term" value="F:protein dimerization activity"/>
    <property type="evidence" value="ECO:0007669"/>
    <property type="project" value="InterPro"/>
</dbReference>
<evidence type="ECO:0000259" key="6">
    <source>
        <dbReference type="PROSITE" id="PS50888"/>
    </source>
</evidence>
<feature type="domain" description="BHLH" evidence="6">
    <location>
        <begin position="9"/>
        <end position="64"/>
    </location>
</feature>
<keyword evidence="2" id="KW-0805">Transcription regulation</keyword>
<keyword evidence="8" id="KW-1185">Reference proteome</keyword>
<dbReference type="Gene3D" id="4.10.280.10">
    <property type="entry name" value="Helix-loop-helix DNA-binding domain"/>
    <property type="match status" value="1"/>
</dbReference>
<organism evidence="7 8">
    <name type="scientific">Perilla frutescens var. hirtella</name>
    <name type="common">Perilla citriodora</name>
    <name type="synonym">Perilla setoyensis</name>
    <dbReference type="NCBI Taxonomy" id="608512"/>
    <lineage>
        <taxon>Eukaryota</taxon>
        <taxon>Viridiplantae</taxon>
        <taxon>Streptophyta</taxon>
        <taxon>Embryophyta</taxon>
        <taxon>Tracheophyta</taxon>
        <taxon>Spermatophyta</taxon>
        <taxon>Magnoliopsida</taxon>
        <taxon>eudicotyledons</taxon>
        <taxon>Gunneridae</taxon>
        <taxon>Pentapetalae</taxon>
        <taxon>asterids</taxon>
        <taxon>lamiids</taxon>
        <taxon>Lamiales</taxon>
        <taxon>Lamiaceae</taxon>
        <taxon>Nepetoideae</taxon>
        <taxon>Elsholtzieae</taxon>
        <taxon>Perilla</taxon>
    </lineage>
</organism>
<reference evidence="7 8" key="1">
    <citation type="journal article" date="2021" name="Nat. Commun.">
        <title>Incipient diploidization of the medicinal plant Perilla within 10,000 years.</title>
        <authorList>
            <person name="Zhang Y."/>
            <person name="Shen Q."/>
            <person name="Leng L."/>
            <person name="Zhang D."/>
            <person name="Chen S."/>
            <person name="Shi Y."/>
            <person name="Ning Z."/>
            <person name="Chen S."/>
        </authorList>
    </citation>
    <scope>NUCLEOTIDE SEQUENCE [LARGE SCALE GENOMIC DNA]</scope>
    <source>
        <strain evidence="8">cv. PC099</strain>
    </source>
</reference>
<keyword evidence="3" id="KW-0804">Transcription</keyword>
<evidence type="ECO:0000313" key="8">
    <source>
        <dbReference type="Proteomes" id="UP001190926"/>
    </source>
</evidence>
<keyword evidence="5" id="KW-0175">Coiled coil</keyword>
<dbReference type="EMBL" id="SDAM02002131">
    <property type="protein sequence ID" value="KAH6821303.1"/>
    <property type="molecule type" value="Genomic_DNA"/>
</dbReference>
<dbReference type="Proteomes" id="UP001190926">
    <property type="component" value="Unassembled WGS sequence"/>
</dbReference>
<dbReference type="PROSITE" id="PS50888">
    <property type="entry name" value="BHLH"/>
    <property type="match status" value="1"/>
</dbReference>
<dbReference type="AlphaFoldDB" id="A0AAD4NZC6"/>
<dbReference type="InterPro" id="IPR011598">
    <property type="entry name" value="bHLH_dom"/>
</dbReference>
<name>A0AAD4NZC6_PERFH</name>
<gene>
    <name evidence="7" type="ORF">C2S53_000793</name>
</gene>
<dbReference type="GO" id="GO:0090575">
    <property type="term" value="C:RNA polymerase II transcription regulator complex"/>
    <property type="evidence" value="ECO:0007669"/>
    <property type="project" value="TreeGrafter"/>
</dbReference>
<dbReference type="SUPFAM" id="SSF47459">
    <property type="entry name" value="HLH, helix-loop-helix DNA-binding domain"/>
    <property type="match status" value="1"/>
</dbReference>
<evidence type="ECO:0000256" key="5">
    <source>
        <dbReference type="SAM" id="Coils"/>
    </source>
</evidence>
<evidence type="ECO:0000313" key="7">
    <source>
        <dbReference type="EMBL" id="KAH6821303.1"/>
    </source>
</evidence>
<feature type="coiled-coil region" evidence="5">
    <location>
        <begin position="54"/>
        <end position="81"/>
    </location>
</feature>
<comment type="caution">
    <text evidence="7">The sequence shown here is derived from an EMBL/GenBank/DDBJ whole genome shotgun (WGS) entry which is preliminary data.</text>
</comment>
<keyword evidence="4" id="KW-0539">Nucleus</keyword>
<dbReference type="InterPro" id="IPR036638">
    <property type="entry name" value="HLH_DNA-bd_sf"/>
</dbReference>
<dbReference type="GO" id="GO:0000977">
    <property type="term" value="F:RNA polymerase II transcription regulatory region sequence-specific DNA binding"/>
    <property type="evidence" value="ECO:0007669"/>
    <property type="project" value="TreeGrafter"/>
</dbReference>
<evidence type="ECO:0000256" key="3">
    <source>
        <dbReference type="ARBA" id="ARBA00023163"/>
    </source>
</evidence>
<accession>A0AAD4NZC6</accession>
<dbReference type="PANTHER" id="PTHR13935">
    <property type="entry name" value="ACHAETE-SCUTE TRANSCRIPTION FACTOR-RELATED"/>
    <property type="match status" value="1"/>
</dbReference>
<proteinExistence type="predicted"/>
<comment type="subcellular location">
    <subcellularLocation>
        <location evidence="1">Nucleus</location>
    </subcellularLocation>
</comment>
<sequence length="166" mass="18814">MKRSGKRVENKIERKTIEKDRRIRMKGLCFKLVSLIPDHHFKATKALLSHRDQLEEAAAYIKILRERIEELQRRKREALMKSGVSNNGVENAANMELPIVTINDLGCDNLEVVLISGLNKKVKLHQIISILEDGGAQVVTVNISTVGHKIFHTLHSQVINYSPVCN</sequence>
<dbReference type="PANTHER" id="PTHR13935:SF46">
    <property type="entry name" value="TRANSCRIPTION FACTOR BHLH167-RELATED"/>
    <property type="match status" value="1"/>
</dbReference>
<dbReference type="InterPro" id="IPR015660">
    <property type="entry name" value="MASH1/Ascl1a-like"/>
</dbReference>
<evidence type="ECO:0000256" key="2">
    <source>
        <dbReference type="ARBA" id="ARBA00023015"/>
    </source>
</evidence>